<dbReference type="PATRIC" id="fig|1429439.4.peg.3187"/>
<keyword evidence="1" id="KW-0560">Oxidoreductase</keyword>
<dbReference type="SUPFAM" id="SSF54373">
    <property type="entry name" value="FAD-linked reductases, C-terminal domain"/>
    <property type="match status" value="1"/>
</dbReference>
<keyword evidence="5" id="KW-1185">Reference proteome</keyword>
<evidence type="ECO:0000259" key="3">
    <source>
        <dbReference type="Pfam" id="PF01266"/>
    </source>
</evidence>
<evidence type="ECO:0000256" key="2">
    <source>
        <dbReference type="SAM" id="MobiDB-lite"/>
    </source>
</evidence>
<proteinExistence type="predicted"/>
<organism evidence="4 5">
    <name type="scientific">Candidatus Entotheonella gemina</name>
    <dbReference type="NCBI Taxonomy" id="1429439"/>
    <lineage>
        <taxon>Bacteria</taxon>
        <taxon>Pseudomonadati</taxon>
        <taxon>Nitrospinota/Tectimicrobiota group</taxon>
        <taxon>Candidatus Tectimicrobiota</taxon>
        <taxon>Candidatus Entotheonellia</taxon>
        <taxon>Candidatus Entotheonellales</taxon>
        <taxon>Candidatus Entotheonellaceae</taxon>
        <taxon>Candidatus Entotheonella</taxon>
    </lineage>
</organism>
<evidence type="ECO:0000313" key="5">
    <source>
        <dbReference type="Proteomes" id="UP000019140"/>
    </source>
</evidence>
<feature type="compositionally biased region" description="Basic and acidic residues" evidence="2">
    <location>
        <begin position="248"/>
        <end position="264"/>
    </location>
</feature>
<reference evidence="4 5" key="1">
    <citation type="journal article" date="2014" name="Nature">
        <title>An environmental bacterial taxon with a large and distinct metabolic repertoire.</title>
        <authorList>
            <person name="Wilson M.C."/>
            <person name="Mori T."/>
            <person name="Ruckert C."/>
            <person name="Uria A.R."/>
            <person name="Helf M.J."/>
            <person name="Takada K."/>
            <person name="Gernert C."/>
            <person name="Steffens U.A."/>
            <person name="Heycke N."/>
            <person name="Schmitt S."/>
            <person name="Rinke C."/>
            <person name="Helfrich E.J."/>
            <person name="Brachmann A.O."/>
            <person name="Gurgui C."/>
            <person name="Wakimoto T."/>
            <person name="Kracht M."/>
            <person name="Crusemann M."/>
            <person name="Hentschel U."/>
            <person name="Abe I."/>
            <person name="Matsunaga S."/>
            <person name="Kalinowski J."/>
            <person name="Takeyama H."/>
            <person name="Piel J."/>
        </authorList>
    </citation>
    <scope>NUCLEOTIDE SEQUENCE [LARGE SCALE GENOMIC DNA]</scope>
    <source>
        <strain evidence="5">TSY2</strain>
    </source>
</reference>
<feature type="region of interest" description="Disordered" evidence="2">
    <location>
        <begin position="232"/>
        <end position="271"/>
    </location>
</feature>
<dbReference type="HOGENOM" id="CLU_007884_4_5_7"/>
<dbReference type="AlphaFoldDB" id="W4M958"/>
<sequence length="400" mass="43252">MQEVDCLIIGGGIAGVSTAYHLAGYGGRVTLLERGEIASEASGVNAGQIGALGWGHMPNLQSYLTMGSMELFKTLQLDHGYDIAFRQSGALQVIQTEAQDAFTRGRVPDLQADGYQVELLSMREARSIEPEINPALLGVMYMPLRGQADPKVATQAFAQAAERHGAAIRTGHAVTGIQVRADGAYRVETPHESFVAGKLVLAAGAWCAPIGEMLGLKIPIVPIRGQMWDTEPLPPRTFQTFSSAESASHWDTESRAETPPELTHRQGQRVTRHIYGRQTREGELRFGGDREMLGYNQTPDPAGIEINYGHAKELLPFLQAVPIRRTWAGTMPFSLDGAPIIGGIPLLPNLYIVSGLASSGFGRGPMAGKLLADYIHTGHRPHVLAESDPARCVTWMPEKG</sequence>
<dbReference type="PANTHER" id="PTHR13847">
    <property type="entry name" value="SARCOSINE DEHYDROGENASE-RELATED"/>
    <property type="match status" value="1"/>
</dbReference>
<dbReference type="PANTHER" id="PTHR13847:SF287">
    <property type="entry name" value="FAD-DEPENDENT OXIDOREDUCTASE DOMAIN-CONTAINING PROTEIN 1"/>
    <property type="match status" value="1"/>
</dbReference>
<protein>
    <recommendedName>
        <fullName evidence="3">FAD dependent oxidoreductase domain-containing protein</fullName>
    </recommendedName>
</protein>
<dbReference type="InterPro" id="IPR006076">
    <property type="entry name" value="FAD-dep_OxRdtase"/>
</dbReference>
<feature type="domain" description="FAD dependent oxidoreductase" evidence="3">
    <location>
        <begin position="5"/>
        <end position="373"/>
    </location>
</feature>
<evidence type="ECO:0000256" key="1">
    <source>
        <dbReference type="ARBA" id="ARBA00023002"/>
    </source>
</evidence>
<dbReference type="EMBL" id="AZHX01000771">
    <property type="protein sequence ID" value="ETX06162.1"/>
    <property type="molecule type" value="Genomic_DNA"/>
</dbReference>
<accession>W4M958</accession>
<dbReference type="Pfam" id="PF01266">
    <property type="entry name" value="DAO"/>
    <property type="match status" value="1"/>
</dbReference>
<dbReference type="SUPFAM" id="SSF51905">
    <property type="entry name" value="FAD/NAD(P)-binding domain"/>
    <property type="match status" value="1"/>
</dbReference>
<comment type="caution">
    <text evidence="4">The sequence shown here is derived from an EMBL/GenBank/DDBJ whole genome shotgun (WGS) entry which is preliminary data.</text>
</comment>
<dbReference type="Proteomes" id="UP000019140">
    <property type="component" value="Unassembled WGS sequence"/>
</dbReference>
<evidence type="ECO:0000313" key="4">
    <source>
        <dbReference type="EMBL" id="ETX06162.1"/>
    </source>
</evidence>
<dbReference type="InterPro" id="IPR036188">
    <property type="entry name" value="FAD/NAD-bd_sf"/>
</dbReference>
<dbReference type="Gene3D" id="3.30.9.10">
    <property type="entry name" value="D-Amino Acid Oxidase, subunit A, domain 2"/>
    <property type="match status" value="1"/>
</dbReference>
<gene>
    <name evidence="4" type="ORF">ETSY2_18800</name>
</gene>
<name>W4M958_9BACT</name>
<dbReference type="Gene3D" id="3.50.50.60">
    <property type="entry name" value="FAD/NAD(P)-binding domain"/>
    <property type="match status" value="1"/>
</dbReference>
<dbReference type="GO" id="GO:0005737">
    <property type="term" value="C:cytoplasm"/>
    <property type="evidence" value="ECO:0007669"/>
    <property type="project" value="TreeGrafter"/>
</dbReference>
<dbReference type="GO" id="GO:0016491">
    <property type="term" value="F:oxidoreductase activity"/>
    <property type="evidence" value="ECO:0007669"/>
    <property type="project" value="UniProtKB-KW"/>
</dbReference>
<feature type="compositionally biased region" description="Polar residues" evidence="2">
    <location>
        <begin position="237"/>
        <end position="246"/>
    </location>
</feature>